<evidence type="ECO:0000259" key="4">
    <source>
        <dbReference type="Pfam" id="PF19081"/>
    </source>
</evidence>
<dbReference type="RefSeq" id="WP_110999256.1">
    <property type="nucleotide sequence ID" value="NZ_QKTW01000017.1"/>
</dbReference>
<dbReference type="Gene3D" id="2.160.20.10">
    <property type="entry name" value="Single-stranded right-handed beta-helix, Pectin lyase-like"/>
    <property type="match status" value="1"/>
</dbReference>
<dbReference type="NCBIfam" id="TIGR04183">
    <property type="entry name" value="Por_Secre_tail"/>
    <property type="match status" value="1"/>
</dbReference>
<dbReference type="SUPFAM" id="SSF51126">
    <property type="entry name" value="Pectin lyase-like"/>
    <property type="match status" value="1"/>
</dbReference>
<dbReference type="Proteomes" id="UP000248745">
    <property type="component" value="Unassembled WGS sequence"/>
</dbReference>
<evidence type="ECO:0000259" key="3">
    <source>
        <dbReference type="Pfam" id="PF18962"/>
    </source>
</evidence>
<name>A0A2W2AB77_9BACT</name>
<evidence type="ECO:0008006" key="7">
    <source>
        <dbReference type="Google" id="ProtNLM"/>
    </source>
</evidence>
<dbReference type="InterPro" id="IPR006626">
    <property type="entry name" value="PbH1"/>
</dbReference>
<keyword evidence="6" id="KW-1185">Reference proteome</keyword>
<dbReference type="OrthoDB" id="7794186at2"/>
<dbReference type="InterPro" id="IPR012334">
    <property type="entry name" value="Pectin_lyas_fold"/>
</dbReference>
<proteinExistence type="predicted"/>
<dbReference type="InterPro" id="IPR022441">
    <property type="entry name" value="Para_beta_helix_rpt-2"/>
</dbReference>
<evidence type="ECO:0000259" key="2">
    <source>
        <dbReference type="Pfam" id="PF05048"/>
    </source>
</evidence>
<protein>
    <recommendedName>
        <fullName evidence="7">Secretion system C-terminal sorting domain-containing protein</fullName>
    </recommendedName>
</protein>
<dbReference type="InterPro" id="IPR013783">
    <property type="entry name" value="Ig-like_fold"/>
</dbReference>
<evidence type="ECO:0000313" key="6">
    <source>
        <dbReference type="Proteomes" id="UP000248745"/>
    </source>
</evidence>
<accession>A0A2W2AB77</accession>
<evidence type="ECO:0000256" key="1">
    <source>
        <dbReference type="SAM" id="SignalP"/>
    </source>
</evidence>
<evidence type="ECO:0000313" key="5">
    <source>
        <dbReference type="EMBL" id="PZF72665.1"/>
    </source>
</evidence>
<dbReference type="EMBL" id="QKTW01000017">
    <property type="protein sequence ID" value="PZF72665.1"/>
    <property type="molecule type" value="Genomic_DNA"/>
</dbReference>
<dbReference type="SMART" id="SM00710">
    <property type="entry name" value="PbH1"/>
    <property type="match status" value="4"/>
</dbReference>
<dbReference type="Gene3D" id="2.60.40.10">
    <property type="entry name" value="Immunoglobulins"/>
    <property type="match status" value="2"/>
</dbReference>
<keyword evidence="1" id="KW-0732">Signal</keyword>
<sequence>MTKKTILSLLSLLLCVVMANAQQYTVTGGASTNTVPFSSTTNRVQWLYLPTDFSTTPAPGFINKIYFKTATAITSTTLSNFTIKLGVNNLTATALNTWMGPMTTVYSASSYTITSIAVNGWIGVTLQTPFFYDGTSSLIFEASNTAYTTGFSNTQNITNGNRRVWGTAAGVTPVNAGSGLVDFGFDRTPPPNNNATAIAITDPNNFCIGTYTAKVKIANRGANQIQPVTISWTIDGVAQTPVSYTGLLDTFGSVAGNTAIVSLGSVTFTGIATHTIKAWTTMPNNTADSYNGDDTVSRTMGAALNGSYTIGGATADYPTITDAVNALNNFGVCGPVIMNINSGTYTEQVTLNAISGANAVNTITFTSTTGNAADVTIGNTSTSAANYIFKLSSASYITLRNLSFAPASSTYAFCVSMDGAASRNTISKCVFNIPAAATAATTAGIYASVTGSKNRLVGNTVTNGYYGIYYRGAAATTVSDSCVIDSNTVTNAYNCGIYPYYATNLKLRNNIITRTTSGGTFYGLYPGYCDDALEVTGNTITISGAATGYGIYHYFCNGNSATSLIANNKITMTGITNCYGLSPFTSSFSTVKNNIVWVEGSNIAYGLRSYNTNNIDFLNNTFCSNSTAPTNYAGYMYNTTTAFSSINAYNNIFYNAGTTGYPLAVYSVLAGMKIDYNNVYGGGAGLFSLVSPAVSYATLDAWRAATGYDKYSISYRPAFTSTTNLAPNPADSASWSLNGHGVQFQGNNTDINGNPRAVLTTTGVPDIGPYEFTPTVAPPIAVATPATPAAGTTQVFTFGQDTVAKITWAAGTVPASLNVFQYAGTLPPAMPAGTFMYFYDSLQVSGTATGYKSEIYYKPSWIGNVTVDSQLHLSERLNAQPWYTYFMTGGADVVRKIVNAPALTGFGLQTARMDICSGQPVAATVNTPAFTAPRCVGDTVWLNASDPNNTGGISYQWQTATSPSGPWTNIGGATALNYITAALTDTMYYRIVDSCQFSHLFTASSAFMVPVFNPVMSSVTGAVRCGPGAAVLQVQPQPGVVIKWYDNPTALVPLYIGASYTTPFLYSNATYYVAAASSITGVQAVGSLAPVNIGTGNNGFSDVGLMFTAYAPFVLQSAEVYPQGTAGSGTITVALKNSAGTILQTATASVTVAPAPGVANIVPLNFHVPAGTNYRLVVTGATGMTNLNRDATIGFTYPYTLPNLVSITSGYSGGVTPSNYYYFYKWRVNDGSCQLQPVTVPVTITPAPAVNFVPDTPSICLGQSVSLSAASTNTGYSYYWNPVGLSGDTVVLTPNVTTQYYLSALDSSGGANNGCAFYDTVTVHVDQVPFAIVAASNPLGFCSGDSVTLSAFTDTAYAYQWFENGSAITGATDSTLTVNTAGSYTLKVAEGVCSATSTPQQVSIFPLPQPVIVANPQGILQTTLSYADYQWLKGTQTIIGATNSSYTPAAAGQYYVVVTDANGCTSMSAVYDVYPDAVPEVSLNSNVKVYPNPVADMIYIESQESVKVVLHTIDGREIFSGHDVRRIDVSRYAAGLYILQVYTNKGTLIRQTKIIKQ</sequence>
<dbReference type="Pfam" id="PF05048">
    <property type="entry name" value="NosD"/>
    <property type="match status" value="1"/>
</dbReference>
<dbReference type="Pfam" id="PF18962">
    <property type="entry name" value="Por_Secre_tail"/>
    <property type="match status" value="1"/>
</dbReference>
<dbReference type="InterPro" id="IPR044023">
    <property type="entry name" value="Ig_7"/>
</dbReference>
<organism evidence="5 6">
    <name type="scientific">Taibaiella soli</name>
    <dbReference type="NCBI Taxonomy" id="1649169"/>
    <lineage>
        <taxon>Bacteria</taxon>
        <taxon>Pseudomonadati</taxon>
        <taxon>Bacteroidota</taxon>
        <taxon>Chitinophagia</taxon>
        <taxon>Chitinophagales</taxon>
        <taxon>Chitinophagaceae</taxon>
        <taxon>Taibaiella</taxon>
    </lineage>
</organism>
<gene>
    <name evidence="5" type="ORF">DN068_12430</name>
</gene>
<comment type="caution">
    <text evidence="5">The sequence shown here is derived from an EMBL/GenBank/DDBJ whole genome shotgun (WGS) entry which is preliminary data.</text>
</comment>
<feature type="domain" description="Ig-like" evidence="4">
    <location>
        <begin position="1016"/>
        <end position="1078"/>
    </location>
</feature>
<reference evidence="5 6" key="1">
    <citation type="submission" date="2018-06" db="EMBL/GenBank/DDBJ databases">
        <title>Mucibacter soli gen. nov., sp. nov., a new member of the family Chitinophagaceae producing mucin.</title>
        <authorList>
            <person name="Kim M.-K."/>
            <person name="Park S."/>
            <person name="Kim T.-S."/>
            <person name="Joung Y."/>
            <person name="Han J.-H."/>
            <person name="Kim S.B."/>
        </authorList>
    </citation>
    <scope>NUCLEOTIDE SEQUENCE [LARGE SCALE GENOMIC DNA]</scope>
    <source>
        <strain evidence="5 6">R1-15</strain>
    </source>
</reference>
<feature type="domain" description="Periplasmic copper-binding protein NosD beta helix" evidence="2">
    <location>
        <begin position="441"/>
        <end position="634"/>
    </location>
</feature>
<feature type="domain" description="Secretion system C-terminal sorting" evidence="3">
    <location>
        <begin position="1489"/>
        <end position="1554"/>
    </location>
</feature>
<dbReference type="InterPro" id="IPR007742">
    <property type="entry name" value="NosD_dom"/>
</dbReference>
<dbReference type="NCBIfam" id="TIGR03804">
    <property type="entry name" value="para_beta_helix"/>
    <property type="match status" value="1"/>
</dbReference>
<dbReference type="Pfam" id="PF19081">
    <property type="entry name" value="Ig_7"/>
    <property type="match status" value="1"/>
</dbReference>
<feature type="signal peptide" evidence="1">
    <location>
        <begin position="1"/>
        <end position="21"/>
    </location>
</feature>
<dbReference type="InterPro" id="IPR026444">
    <property type="entry name" value="Secre_tail"/>
</dbReference>
<dbReference type="InterPro" id="IPR011050">
    <property type="entry name" value="Pectin_lyase_fold/virulence"/>
</dbReference>
<feature type="chain" id="PRO_5016041186" description="Secretion system C-terminal sorting domain-containing protein" evidence="1">
    <location>
        <begin position="22"/>
        <end position="1557"/>
    </location>
</feature>